<evidence type="ECO:0000313" key="3">
    <source>
        <dbReference type="EMBL" id="KAJ1735645.1"/>
    </source>
</evidence>
<organism evidence="3 4">
    <name type="scientific">Coemansia biformis</name>
    <dbReference type="NCBI Taxonomy" id="1286918"/>
    <lineage>
        <taxon>Eukaryota</taxon>
        <taxon>Fungi</taxon>
        <taxon>Fungi incertae sedis</taxon>
        <taxon>Zoopagomycota</taxon>
        <taxon>Kickxellomycotina</taxon>
        <taxon>Kickxellomycetes</taxon>
        <taxon>Kickxellales</taxon>
        <taxon>Kickxellaceae</taxon>
        <taxon>Coemansia</taxon>
    </lineage>
</organism>
<dbReference type="Proteomes" id="UP001143981">
    <property type="component" value="Unassembled WGS sequence"/>
</dbReference>
<evidence type="ECO:0008006" key="5">
    <source>
        <dbReference type="Google" id="ProtNLM"/>
    </source>
</evidence>
<dbReference type="SUPFAM" id="SSF117070">
    <property type="entry name" value="LEA14-like"/>
    <property type="match status" value="1"/>
</dbReference>
<feature type="compositionally biased region" description="Basic and acidic residues" evidence="1">
    <location>
        <begin position="1"/>
        <end position="19"/>
    </location>
</feature>
<proteinExistence type="predicted"/>
<keyword evidence="2" id="KW-0812">Transmembrane</keyword>
<dbReference type="OrthoDB" id="20273at2759"/>
<sequence length="250" mass="27214">MRGADLDEKHAADLGEKHASPPYDTGYSLASDDRDDELVALERSRWVRRMTTRAAYGVLCFLVVLACALLGYFLAPRTPDVALHAVGSPASAHSGSFKLRGAKLQFHVDLVYRVQNDNYFGMVVDDISTAVFWPETKFALGGGRLSNIWVPARRTVEITMPVAIRYDVKRGPPPVLLGMVDSCGLHDAGIGEMSLEAEVQADFHTKIARSLVQSGRQSISIKCPVRRMGTLQIDDGASGNLGDLVRTLSA</sequence>
<name>A0A9W7YH29_9FUNG</name>
<dbReference type="EMBL" id="JANBOI010000017">
    <property type="protein sequence ID" value="KAJ1735645.1"/>
    <property type="molecule type" value="Genomic_DNA"/>
</dbReference>
<reference evidence="3" key="1">
    <citation type="submission" date="2022-07" db="EMBL/GenBank/DDBJ databases">
        <title>Phylogenomic reconstructions and comparative analyses of Kickxellomycotina fungi.</title>
        <authorList>
            <person name="Reynolds N.K."/>
            <person name="Stajich J.E."/>
            <person name="Barry K."/>
            <person name="Grigoriev I.V."/>
            <person name="Crous P."/>
            <person name="Smith M.E."/>
        </authorList>
    </citation>
    <scope>NUCLEOTIDE SEQUENCE</scope>
    <source>
        <strain evidence="3">BCRC 34381</strain>
    </source>
</reference>
<gene>
    <name evidence="3" type="ORF">LPJ61_000440</name>
</gene>
<evidence type="ECO:0000313" key="4">
    <source>
        <dbReference type="Proteomes" id="UP001143981"/>
    </source>
</evidence>
<evidence type="ECO:0000256" key="1">
    <source>
        <dbReference type="SAM" id="MobiDB-lite"/>
    </source>
</evidence>
<keyword evidence="2" id="KW-1133">Transmembrane helix</keyword>
<keyword evidence="4" id="KW-1185">Reference proteome</keyword>
<feature type="transmembrane region" description="Helical" evidence="2">
    <location>
        <begin position="54"/>
        <end position="75"/>
    </location>
</feature>
<keyword evidence="2" id="KW-0472">Membrane</keyword>
<accession>A0A9W7YH29</accession>
<feature type="region of interest" description="Disordered" evidence="1">
    <location>
        <begin position="1"/>
        <end position="29"/>
    </location>
</feature>
<evidence type="ECO:0000256" key="2">
    <source>
        <dbReference type="SAM" id="Phobius"/>
    </source>
</evidence>
<dbReference type="AlphaFoldDB" id="A0A9W7YH29"/>
<comment type="caution">
    <text evidence="3">The sequence shown here is derived from an EMBL/GenBank/DDBJ whole genome shotgun (WGS) entry which is preliminary data.</text>
</comment>
<protein>
    <recommendedName>
        <fullName evidence="5">Late embryogenesis abundant protein LEA-2 subgroup domain-containing protein</fullName>
    </recommendedName>
</protein>